<dbReference type="Proteomes" id="UP001146351">
    <property type="component" value="Unassembled WGS sequence"/>
</dbReference>
<gene>
    <name evidence="9" type="ORF">N7492_002532</name>
</gene>
<dbReference type="GO" id="GO:0071039">
    <property type="term" value="P:nuclear polyadenylation-dependent CUT catabolic process"/>
    <property type="evidence" value="ECO:0007669"/>
    <property type="project" value="TreeGrafter"/>
</dbReference>
<dbReference type="GO" id="GO:0071038">
    <property type="term" value="P:TRAMP-dependent tRNA surveillance pathway"/>
    <property type="evidence" value="ECO:0007669"/>
    <property type="project" value="TreeGrafter"/>
</dbReference>
<keyword evidence="5" id="KW-0862">Zinc</keyword>
<comment type="caution">
    <text evidence="9">The sequence shown here is derived from an EMBL/GenBank/DDBJ whole genome shotgun (WGS) entry which is preliminary data.</text>
</comment>
<feature type="compositionally biased region" description="Basic and acidic residues" evidence="7">
    <location>
        <begin position="43"/>
        <end position="54"/>
    </location>
</feature>
<feature type="compositionally biased region" description="Low complexity" evidence="7">
    <location>
        <begin position="18"/>
        <end position="29"/>
    </location>
</feature>
<dbReference type="PANTHER" id="PTHR46543">
    <property type="entry name" value="ZINC FINGER CCHC DOMAIN-CONTAINING PROTEIN 7"/>
    <property type="match status" value="1"/>
</dbReference>
<feature type="domain" description="CCHC-type" evidence="8">
    <location>
        <begin position="416"/>
        <end position="432"/>
    </location>
</feature>
<feature type="compositionally biased region" description="Gly residues" evidence="7">
    <location>
        <begin position="507"/>
        <end position="524"/>
    </location>
</feature>
<evidence type="ECO:0000313" key="9">
    <source>
        <dbReference type="EMBL" id="KAJ5179322.1"/>
    </source>
</evidence>
<keyword evidence="3" id="KW-0677">Repeat</keyword>
<dbReference type="GO" id="GO:0008270">
    <property type="term" value="F:zinc ion binding"/>
    <property type="evidence" value="ECO:0007669"/>
    <property type="project" value="UniProtKB-KW"/>
</dbReference>
<feature type="compositionally biased region" description="Low complexity" evidence="7">
    <location>
        <begin position="72"/>
        <end position="82"/>
    </location>
</feature>
<dbReference type="SMART" id="SM00343">
    <property type="entry name" value="ZnF_C2HC"/>
    <property type="match status" value="4"/>
</dbReference>
<feature type="compositionally biased region" description="Acidic residues" evidence="7">
    <location>
        <begin position="210"/>
        <end position="224"/>
    </location>
</feature>
<feature type="compositionally biased region" description="Basic residues" evidence="7">
    <location>
        <begin position="551"/>
        <end position="562"/>
    </location>
</feature>
<dbReference type="GO" id="GO:0071036">
    <property type="term" value="P:nuclear polyadenylation-dependent snoRNA catabolic process"/>
    <property type="evidence" value="ECO:0007669"/>
    <property type="project" value="TreeGrafter"/>
</dbReference>
<feature type="compositionally biased region" description="Polar residues" evidence="7">
    <location>
        <begin position="128"/>
        <end position="138"/>
    </location>
</feature>
<feature type="region of interest" description="Disordered" evidence="7">
    <location>
        <begin position="455"/>
        <end position="562"/>
    </location>
</feature>
<evidence type="ECO:0000256" key="6">
    <source>
        <dbReference type="ARBA" id="ARBA00023242"/>
    </source>
</evidence>
<evidence type="ECO:0000313" key="10">
    <source>
        <dbReference type="Proteomes" id="UP001146351"/>
    </source>
</evidence>
<feature type="compositionally biased region" description="Low complexity" evidence="7">
    <location>
        <begin position="158"/>
        <end position="167"/>
    </location>
</feature>
<feature type="domain" description="CCHC-type" evidence="8">
    <location>
        <begin position="355"/>
        <end position="371"/>
    </location>
</feature>
<evidence type="ECO:0000259" key="8">
    <source>
        <dbReference type="SMART" id="SM00343"/>
    </source>
</evidence>
<name>A0A9W9IK99_9EURO</name>
<dbReference type="AlphaFoldDB" id="A0A9W9IK99"/>
<dbReference type="Gene3D" id="4.10.60.10">
    <property type="entry name" value="Zinc finger, CCHC-type"/>
    <property type="match status" value="1"/>
</dbReference>
<keyword evidence="4" id="KW-0863">Zinc-finger</keyword>
<feature type="compositionally biased region" description="Polar residues" evidence="7">
    <location>
        <begin position="92"/>
        <end position="113"/>
    </location>
</feature>
<comment type="subcellular location">
    <subcellularLocation>
        <location evidence="1">Nucleus</location>
    </subcellularLocation>
</comment>
<dbReference type="GO" id="GO:0031499">
    <property type="term" value="C:TRAMP complex"/>
    <property type="evidence" value="ECO:0007669"/>
    <property type="project" value="TreeGrafter"/>
</dbReference>
<reference evidence="9" key="2">
    <citation type="journal article" date="2023" name="IMA Fungus">
        <title>Comparative genomic study of the Penicillium genus elucidates a diverse pangenome and 15 lateral gene transfer events.</title>
        <authorList>
            <person name="Petersen C."/>
            <person name="Sorensen T."/>
            <person name="Nielsen M.R."/>
            <person name="Sondergaard T.E."/>
            <person name="Sorensen J.L."/>
            <person name="Fitzpatrick D.A."/>
            <person name="Frisvad J.C."/>
            <person name="Nielsen K.L."/>
        </authorList>
    </citation>
    <scope>NUCLEOTIDE SEQUENCE</scope>
    <source>
        <strain evidence="9">IBT 21917</strain>
    </source>
</reference>
<evidence type="ECO:0000256" key="7">
    <source>
        <dbReference type="SAM" id="MobiDB-lite"/>
    </source>
</evidence>
<dbReference type="PANTHER" id="PTHR46543:SF1">
    <property type="entry name" value="ZINC FINGER CCHC DOMAIN-CONTAINING PROTEIN 7"/>
    <property type="match status" value="1"/>
</dbReference>
<proteinExistence type="predicted"/>
<dbReference type="InterPro" id="IPR051644">
    <property type="entry name" value="TRAMP_AT-DNA-binding"/>
</dbReference>
<accession>A0A9W9IK99</accession>
<feature type="compositionally biased region" description="Low complexity" evidence="7">
    <location>
        <begin position="531"/>
        <end position="542"/>
    </location>
</feature>
<keyword evidence="10" id="KW-1185">Reference proteome</keyword>
<dbReference type="GO" id="GO:0071031">
    <property type="term" value="P:nuclear mRNA surveillance of mRNA 3'-end processing"/>
    <property type="evidence" value="ECO:0007669"/>
    <property type="project" value="TreeGrafter"/>
</dbReference>
<feature type="domain" description="CCHC-type" evidence="8">
    <location>
        <begin position="381"/>
        <end position="397"/>
    </location>
</feature>
<evidence type="ECO:0000256" key="3">
    <source>
        <dbReference type="ARBA" id="ARBA00022737"/>
    </source>
</evidence>
<keyword evidence="2" id="KW-0479">Metal-binding</keyword>
<dbReference type="GO" id="GO:0071037">
    <property type="term" value="P:nuclear polyadenylation-dependent snRNA catabolic process"/>
    <property type="evidence" value="ECO:0007669"/>
    <property type="project" value="TreeGrafter"/>
</dbReference>
<evidence type="ECO:0000256" key="2">
    <source>
        <dbReference type="ARBA" id="ARBA00022723"/>
    </source>
</evidence>
<evidence type="ECO:0000256" key="4">
    <source>
        <dbReference type="ARBA" id="ARBA00022771"/>
    </source>
</evidence>
<dbReference type="EMBL" id="JAPQKO010000002">
    <property type="protein sequence ID" value="KAJ5179322.1"/>
    <property type="molecule type" value="Genomic_DNA"/>
</dbReference>
<dbReference type="SUPFAM" id="SSF57756">
    <property type="entry name" value="Retrovirus zinc finger-like domains"/>
    <property type="match status" value="1"/>
</dbReference>
<feature type="domain" description="CCHC-type" evidence="8">
    <location>
        <begin position="317"/>
        <end position="333"/>
    </location>
</feature>
<feature type="region of interest" description="Disordered" evidence="7">
    <location>
        <begin position="1"/>
        <end position="229"/>
    </location>
</feature>
<sequence>MADSEDDVDSRTASVGASRPRSNPSSQRSDTTSRPAKKQRLGRGSDNRDVEDFVPRGAAFSAQSLEVDPEKTSSSGSSQTSSSDEESDAPGESTSANPNAGSTAPSISWNQGRKNAVRTTLGGHKVTQPATKQFNSVNGAFWRAGSASASEETDSSSDSDGSGASKSSRPDERNNAQSLPNGSQNARNDQNGKPIQGQQTTQDSDGTGTESDDVDSASELEDSDSVVSSEDAIMVNIGSEHKSGDSGVDARVQNARMEAEENQPTSSKEEAFQAFAQRYPAAPVALIDLTPSDLETQTIFVYWDQPRQSLDLQLPVGCIECLQKGHLADICPTKECTHCYKWNDHPSSLCPTWRRCQRCRERGHDAEQCSSRLRSSASEVPCDLCGSSQHVEAQCDSQWRFPMLESTSNTVEVSISCAHCVSGGHLIGDCPSLPKPLNTSLFSLNGIDPALVTNISGPPKLAAPPPLPNRGPRGPRRRGGRDPSPSSDSDGMPRRGGRRPPPPRGNPRGGIRFGNGINSGGSGGRSQPTKGPARGGSRPPNRGRGGSFARGKARGGRGARGK</sequence>
<feature type="compositionally biased region" description="Low complexity" evidence="7">
    <location>
        <begin position="196"/>
        <end position="209"/>
    </location>
</feature>
<organism evidence="9 10">
    <name type="scientific">Penicillium capsulatum</name>
    <dbReference type="NCBI Taxonomy" id="69766"/>
    <lineage>
        <taxon>Eukaryota</taxon>
        <taxon>Fungi</taxon>
        <taxon>Dikarya</taxon>
        <taxon>Ascomycota</taxon>
        <taxon>Pezizomycotina</taxon>
        <taxon>Eurotiomycetes</taxon>
        <taxon>Eurotiomycetidae</taxon>
        <taxon>Eurotiales</taxon>
        <taxon>Aspergillaceae</taxon>
        <taxon>Penicillium</taxon>
    </lineage>
</organism>
<protein>
    <recommendedName>
        <fullName evidence="8">CCHC-type domain-containing protein</fullName>
    </recommendedName>
</protein>
<dbReference type="InterPro" id="IPR001878">
    <property type="entry name" value="Znf_CCHC"/>
</dbReference>
<evidence type="ECO:0000256" key="5">
    <source>
        <dbReference type="ARBA" id="ARBA00022833"/>
    </source>
</evidence>
<dbReference type="InterPro" id="IPR036875">
    <property type="entry name" value="Znf_CCHC_sf"/>
</dbReference>
<dbReference type="GO" id="GO:0003723">
    <property type="term" value="F:RNA binding"/>
    <property type="evidence" value="ECO:0007669"/>
    <property type="project" value="TreeGrafter"/>
</dbReference>
<dbReference type="OrthoDB" id="7608935at2759"/>
<evidence type="ECO:0000256" key="1">
    <source>
        <dbReference type="ARBA" id="ARBA00004123"/>
    </source>
</evidence>
<feature type="compositionally biased region" description="Polar residues" evidence="7">
    <location>
        <begin position="175"/>
        <end position="193"/>
    </location>
</feature>
<dbReference type="GO" id="GO:0071035">
    <property type="term" value="P:nuclear polyadenylation-dependent rRNA catabolic process"/>
    <property type="evidence" value="ECO:0007669"/>
    <property type="project" value="TreeGrafter"/>
</dbReference>
<keyword evidence="6" id="KW-0539">Nucleus</keyword>
<reference evidence="9" key="1">
    <citation type="submission" date="2022-11" db="EMBL/GenBank/DDBJ databases">
        <authorList>
            <person name="Petersen C."/>
        </authorList>
    </citation>
    <scope>NUCLEOTIDE SEQUENCE</scope>
    <source>
        <strain evidence="9">IBT 21917</strain>
    </source>
</reference>